<dbReference type="InterPro" id="IPR051548">
    <property type="entry name" value="Grx-like_ET"/>
</dbReference>
<dbReference type="RefSeq" id="WP_094550604.1">
    <property type="nucleotide sequence ID" value="NZ_MQWB01000001.1"/>
</dbReference>
<dbReference type="EMBL" id="MQWB01000001">
    <property type="protein sequence ID" value="OZC04294.1"/>
    <property type="molecule type" value="Genomic_DNA"/>
</dbReference>
<gene>
    <name evidence="2" type="ORF">BSZ36_15680</name>
</gene>
<dbReference type="CDD" id="cd02976">
    <property type="entry name" value="NrdH"/>
    <property type="match status" value="1"/>
</dbReference>
<sequence>MRVLLVVLIAVSGWLGVRQIHLAQRAEAEQMAASAEVVVYVTSWCEVCAQARAHLESKGVEYVARDIEKSPEAYDAYRARGGSGGVPLIVIGDEALMGFNPESVDVRLRAAGA</sequence>
<comment type="caution">
    <text evidence="2">The sequence shown here is derived from an EMBL/GenBank/DDBJ whole genome shotgun (WGS) entry which is preliminary data.</text>
</comment>
<dbReference type="PANTHER" id="PTHR34386">
    <property type="entry name" value="GLUTAREDOXIN"/>
    <property type="match status" value="1"/>
</dbReference>
<dbReference type="OrthoDB" id="9795531at2"/>
<organism evidence="2 3">
    <name type="scientific">Rubricoccus marinus</name>
    <dbReference type="NCBI Taxonomy" id="716817"/>
    <lineage>
        <taxon>Bacteria</taxon>
        <taxon>Pseudomonadati</taxon>
        <taxon>Rhodothermota</taxon>
        <taxon>Rhodothermia</taxon>
        <taxon>Rhodothermales</taxon>
        <taxon>Rubricoccaceae</taxon>
        <taxon>Rubricoccus</taxon>
    </lineage>
</organism>
<dbReference type="GO" id="GO:0009055">
    <property type="term" value="F:electron transfer activity"/>
    <property type="evidence" value="ECO:0007669"/>
    <property type="project" value="TreeGrafter"/>
</dbReference>
<dbReference type="Proteomes" id="UP000216446">
    <property type="component" value="Unassembled WGS sequence"/>
</dbReference>
<evidence type="ECO:0000313" key="3">
    <source>
        <dbReference type="Proteomes" id="UP000216446"/>
    </source>
</evidence>
<proteinExistence type="predicted"/>
<protein>
    <recommendedName>
        <fullName evidence="1">Glutaredoxin domain-containing protein</fullName>
    </recommendedName>
</protein>
<dbReference type="SUPFAM" id="SSF52833">
    <property type="entry name" value="Thioredoxin-like"/>
    <property type="match status" value="1"/>
</dbReference>
<dbReference type="GO" id="GO:0045454">
    <property type="term" value="P:cell redox homeostasis"/>
    <property type="evidence" value="ECO:0007669"/>
    <property type="project" value="TreeGrafter"/>
</dbReference>
<dbReference type="InParanoid" id="A0A259U3A8"/>
<dbReference type="Gene3D" id="3.40.30.10">
    <property type="entry name" value="Glutaredoxin"/>
    <property type="match status" value="1"/>
</dbReference>
<keyword evidence="3" id="KW-1185">Reference proteome</keyword>
<evidence type="ECO:0000259" key="1">
    <source>
        <dbReference type="Pfam" id="PF00462"/>
    </source>
</evidence>
<dbReference type="AlphaFoldDB" id="A0A259U3A8"/>
<evidence type="ECO:0000313" key="2">
    <source>
        <dbReference type="EMBL" id="OZC04294.1"/>
    </source>
</evidence>
<dbReference type="FunCoup" id="A0A259U3A8">
    <property type="interactions" value="6"/>
</dbReference>
<feature type="domain" description="Glutaredoxin" evidence="1">
    <location>
        <begin position="37"/>
        <end position="94"/>
    </location>
</feature>
<dbReference type="PANTHER" id="PTHR34386:SF1">
    <property type="entry name" value="GLUTAREDOXIN-LIKE PROTEIN NRDH"/>
    <property type="match status" value="1"/>
</dbReference>
<dbReference type="InterPro" id="IPR036249">
    <property type="entry name" value="Thioredoxin-like_sf"/>
</dbReference>
<dbReference type="Pfam" id="PF00462">
    <property type="entry name" value="Glutaredoxin"/>
    <property type="match status" value="1"/>
</dbReference>
<accession>A0A259U3A8</accession>
<dbReference type="InterPro" id="IPR002109">
    <property type="entry name" value="Glutaredoxin"/>
</dbReference>
<reference evidence="2 3" key="1">
    <citation type="submission" date="2016-11" db="EMBL/GenBank/DDBJ databases">
        <title>Study of marine rhodopsin-containing bacteria.</title>
        <authorList>
            <person name="Yoshizawa S."/>
            <person name="Kumagai Y."/>
            <person name="Kogure K."/>
        </authorList>
    </citation>
    <scope>NUCLEOTIDE SEQUENCE [LARGE SCALE GENOMIC DNA]</scope>
    <source>
        <strain evidence="2 3">SG-29</strain>
    </source>
</reference>
<name>A0A259U3A8_9BACT</name>
<dbReference type="PROSITE" id="PS51354">
    <property type="entry name" value="GLUTAREDOXIN_2"/>
    <property type="match status" value="1"/>
</dbReference>